<gene>
    <name evidence="9" type="primary">radC</name>
    <name evidence="9" type="ORF">H8704_03830</name>
</gene>
<comment type="caution">
    <text evidence="9">The sequence shown here is derived from an EMBL/GenBank/DDBJ whole genome shotgun (WGS) entry which is preliminary data.</text>
</comment>
<keyword evidence="5" id="KW-0862">Zinc</keyword>
<accession>A0ABR7MZF1</accession>
<protein>
    <submittedName>
        <fullName evidence="9">DNA repair protein RadC</fullName>
    </submittedName>
</protein>
<keyword evidence="10" id="KW-1185">Reference proteome</keyword>
<name>A0ABR7MZF1_9FIRM</name>
<dbReference type="InterPro" id="IPR001405">
    <property type="entry name" value="UPF0758"/>
</dbReference>
<evidence type="ECO:0000256" key="7">
    <source>
        <dbReference type="RuleBase" id="RU003797"/>
    </source>
</evidence>
<dbReference type="RefSeq" id="WP_249297412.1">
    <property type="nucleotide sequence ID" value="NZ_JACRSX010000003.1"/>
</dbReference>
<dbReference type="PANTHER" id="PTHR30471">
    <property type="entry name" value="DNA REPAIR PROTEIN RADC"/>
    <property type="match status" value="1"/>
</dbReference>
<dbReference type="Pfam" id="PF20582">
    <property type="entry name" value="UPF0758_N"/>
    <property type="match status" value="1"/>
</dbReference>
<reference evidence="9 10" key="1">
    <citation type="submission" date="2020-08" db="EMBL/GenBank/DDBJ databases">
        <title>Genome public.</title>
        <authorList>
            <person name="Liu C."/>
            <person name="Sun Q."/>
        </authorList>
    </citation>
    <scope>NUCLEOTIDE SEQUENCE [LARGE SCALE GENOMIC DNA]</scope>
    <source>
        <strain evidence="9 10">NSJ-37</strain>
    </source>
</reference>
<evidence type="ECO:0000313" key="9">
    <source>
        <dbReference type="EMBL" id="MBC8561764.1"/>
    </source>
</evidence>
<dbReference type="EMBL" id="JACRSX010000003">
    <property type="protein sequence ID" value="MBC8561764.1"/>
    <property type="molecule type" value="Genomic_DNA"/>
</dbReference>
<feature type="domain" description="MPN" evidence="8">
    <location>
        <begin position="121"/>
        <end position="243"/>
    </location>
</feature>
<dbReference type="Proteomes" id="UP000606193">
    <property type="component" value="Unassembled WGS sequence"/>
</dbReference>
<evidence type="ECO:0000256" key="3">
    <source>
        <dbReference type="ARBA" id="ARBA00022723"/>
    </source>
</evidence>
<evidence type="ECO:0000256" key="4">
    <source>
        <dbReference type="ARBA" id="ARBA00022801"/>
    </source>
</evidence>
<dbReference type="NCBIfam" id="NF000642">
    <property type="entry name" value="PRK00024.1"/>
    <property type="match status" value="1"/>
</dbReference>
<dbReference type="Pfam" id="PF04002">
    <property type="entry name" value="RadC"/>
    <property type="match status" value="1"/>
</dbReference>
<evidence type="ECO:0000259" key="8">
    <source>
        <dbReference type="PROSITE" id="PS50249"/>
    </source>
</evidence>
<dbReference type="Gene3D" id="3.40.140.10">
    <property type="entry name" value="Cytidine Deaminase, domain 2"/>
    <property type="match status" value="1"/>
</dbReference>
<comment type="similarity">
    <text evidence="1 7">Belongs to the UPF0758 family.</text>
</comment>
<keyword evidence="2" id="KW-0645">Protease</keyword>
<evidence type="ECO:0000256" key="5">
    <source>
        <dbReference type="ARBA" id="ARBA00022833"/>
    </source>
</evidence>
<dbReference type="InterPro" id="IPR020891">
    <property type="entry name" value="UPF0758_CS"/>
</dbReference>
<dbReference type="NCBIfam" id="TIGR00608">
    <property type="entry name" value="radc"/>
    <property type="match status" value="1"/>
</dbReference>
<dbReference type="InterPro" id="IPR037518">
    <property type="entry name" value="MPN"/>
</dbReference>
<dbReference type="CDD" id="cd08071">
    <property type="entry name" value="MPN_DUF2466"/>
    <property type="match status" value="1"/>
</dbReference>
<dbReference type="InterPro" id="IPR046778">
    <property type="entry name" value="UPF0758_N"/>
</dbReference>
<keyword evidence="4" id="KW-0378">Hydrolase</keyword>
<evidence type="ECO:0000256" key="1">
    <source>
        <dbReference type="ARBA" id="ARBA00010243"/>
    </source>
</evidence>
<dbReference type="PANTHER" id="PTHR30471:SF3">
    <property type="entry name" value="UPF0758 PROTEIN YEES-RELATED"/>
    <property type="match status" value="1"/>
</dbReference>
<organism evidence="9 10">
    <name type="scientific">Jutongia huaianensis</name>
    <dbReference type="NCBI Taxonomy" id="2763668"/>
    <lineage>
        <taxon>Bacteria</taxon>
        <taxon>Bacillati</taxon>
        <taxon>Bacillota</taxon>
        <taxon>Clostridia</taxon>
        <taxon>Lachnospirales</taxon>
        <taxon>Lachnospiraceae</taxon>
        <taxon>Jutongia</taxon>
    </lineage>
</organism>
<dbReference type="PROSITE" id="PS50249">
    <property type="entry name" value="MPN"/>
    <property type="match status" value="1"/>
</dbReference>
<dbReference type="PROSITE" id="PS01302">
    <property type="entry name" value="UPF0758"/>
    <property type="match status" value="1"/>
</dbReference>
<sequence>MKKNERDHKEKQAVEVIRMKELPLSERPYEKCVHYGPEVLSDSELLAAVIRTGSRGEKAVDLAERVLCHLPGKHLGGLFHISMEQLQEIHGIGMVKAVQLKCMAEFTKRMVRSSMPAEKLKCNEPEQVAAYYIQQMRFLETEQVRLLVLDGKNALSKEIVISNGSFNASAAAPREIFYNALKHKAVNIILLHNHPSGDPTPSREDMLMTKRIQEVGHMIGIELLDHIVVGDNRYISFRESGYL</sequence>
<keyword evidence="3" id="KW-0479">Metal-binding</keyword>
<proteinExistence type="inferred from homology"/>
<dbReference type="InterPro" id="IPR025657">
    <property type="entry name" value="RadC_JAB"/>
</dbReference>
<evidence type="ECO:0000256" key="2">
    <source>
        <dbReference type="ARBA" id="ARBA00022670"/>
    </source>
</evidence>
<evidence type="ECO:0000256" key="6">
    <source>
        <dbReference type="ARBA" id="ARBA00023049"/>
    </source>
</evidence>
<keyword evidence="6" id="KW-0482">Metalloprotease</keyword>
<evidence type="ECO:0000313" key="10">
    <source>
        <dbReference type="Proteomes" id="UP000606193"/>
    </source>
</evidence>